<evidence type="ECO:0000259" key="11">
    <source>
        <dbReference type="PROSITE" id="PS50262"/>
    </source>
</evidence>
<dbReference type="InterPro" id="IPR017452">
    <property type="entry name" value="GPCR_Rhodpsn_7TM"/>
</dbReference>
<keyword evidence="6 10" id="KW-0472">Membrane</keyword>
<feature type="transmembrane region" description="Helical" evidence="10">
    <location>
        <begin position="239"/>
        <end position="258"/>
    </location>
</feature>
<sequence length="312" mass="35221">MFALWTPAFVVDRLNNSTPGECFYDPEKNQTFVTIVAVFGYHGSTVVMLFCYIKVFMFVRRRSKVGPLRRRNNGPDADTTLRDTAVSNGPSLQPTTNIPREGLSGDVMELDDDNKSNPYVTAVSTNQGTAEKGTGSMEIQTTISVVQESSSRGHFLHPDAAKSEKEQKPKQLSADTNTGQARDNNQTRDHSVSCIGQNNQQSDSDNIQSQITAVPQRASYQQSSISSNMKTALRREQKVFRTLTYVVVGYLICWMPFHVSFDVMAIDRTLVPERFYDVTYWLAYCNSAINPFLYNFSSPDFHRAFKRLMGRR</sequence>
<evidence type="ECO:0000256" key="9">
    <source>
        <dbReference type="SAM" id="MobiDB-lite"/>
    </source>
</evidence>
<protein>
    <recommendedName>
        <fullName evidence="11">G-protein coupled receptors family 1 profile domain-containing protein</fullName>
    </recommendedName>
</protein>
<evidence type="ECO:0000313" key="13">
    <source>
        <dbReference type="Proteomes" id="UP001374579"/>
    </source>
</evidence>
<feature type="domain" description="G-protein coupled receptors family 1 profile" evidence="11">
    <location>
        <begin position="1"/>
        <end position="294"/>
    </location>
</feature>
<proteinExistence type="predicted"/>
<organism evidence="12 13">
    <name type="scientific">Littorina saxatilis</name>
    <dbReference type="NCBI Taxonomy" id="31220"/>
    <lineage>
        <taxon>Eukaryota</taxon>
        <taxon>Metazoa</taxon>
        <taxon>Spiralia</taxon>
        <taxon>Lophotrochozoa</taxon>
        <taxon>Mollusca</taxon>
        <taxon>Gastropoda</taxon>
        <taxon>Caenogastropoda</taxon>
        <taxon>Littorinimorpha</taxon>
        <taxon>Littorinoidea</taxon>
        <taxon>Littorinidae</taxon>
        <taxon>Littorina</taxon>
    </lineage>
</organism>
<keyword evidence="4 10" id="KW-1133">Transmembrane helix</keyword>
<dbReference type="GO" id="GO:0005886">
    <property type="term" value="C:plasma membrane"/>
    <property type="evidence" value="ECO:0007669"/>
    <property type="project" value="UniProtKB-SubCell"/>
</dbReference>
<feature type="region of interest" description="Disordered" evidence="9">
    <location>
        <begin position="67"/>
        <end position="136"/>
    </location>
</feature>
<dbReference type="AlphaFoldDB" id="A0AAN9BA94"/>
<evidence type="ECO:0000256" key="6">
    <source>
        <dbReference type="ARBA" id="ARBA00023136"/>
    </source>
</evidence>
<keyword evidence="8" id="KW-0807">Transducer</keyword>
<evidence type="ECO:0000256" key="1">
    <source>
        <dbReference type="ARBA" id="ARBA00004651"/>
    </source>
</evidence>
<dbReference type="InterPro" id="IPR000276">
    <property type="entry name" value="GPCR_Rhodpsn"/>
</dbReference>
<comment type="caution">
    <text evidence="12">The sequence shown here is derived from an EMBL/GenBank/DDBJ whole genome shotgun (WGS) entry which is preliminary data.</text>
</comment>
<dbReference type="PANTHER" id="PTHR24248">
    <property type="entry name" value="ADRENERGIC RECEPTOR-RELATED G-PROTEIN COUPLED RECEPTOR"/>
    <property type="match status" value="1"/>
</dbReference>
<dbReference type="SUPFAM" id="SSF81321">
    <property type="entry name" value="Family A G protein-coupled receptor-like"/>
    <property type="match status" value="1"/>
</dbReference>
<dbReference type="PANTHER" id="PTHR24248:SF163">
    <property type="entry name" value="HISTAMINE H2 RECEPTOR-LIKE"/>
    <property type="match status" value="1"/>
</dbReference>
<keyword evidence="3 10" id="KW-0812">Transmembrane</keyword>
<feature type="compositionally biased region" description="Polar residues" evidence="9">
    <location>
        <begin position="85"/>
        <end position="98"/>
    </location>
</feature>
<dbReference type="PROSITE" id="PS50262">
    <property type="entry name" value="G_PROTEIN_RECEP_F1_2"/>
    <property type="match status" value="1"/>
</dbReference>
<dbReference type="GO" id="GO:0004930">
    <property type="term" value="F:G protein-coupled receptor activity"/>
    <property type="evidence" value="ECO:0007669"/>
    <property type="project" value="UniProtKB-KW"/>
</dbReference>
<feature type="transmembrane region" description="Helical" evidence="10">
    <location>
        <begin position="278"/>
        <end position="297"/>
    </location>
</feature>
<feature type="compositionally biased region" description="Polar residues" evidence="9">
    <location>
        <begin position="173"/>
        <end position="184"/>
    </location>
</feature>
<evidence type="ECO:0000256" key="2">
    <source>
        <dbReference type="ARBA" id="ARBA00022475"/>
    </source>
</evidence>
<reference evidence="12 13" key="1">
    <citation type="submission" date="2024-02" db="EMBL/GenBank/DDBJ databases">
        <title>Chromosome-scale genome assembly of the rough periwinkle Littorina saxatilis.</title>
        <authorList>
            <person name="De Jode A."/>
            <person name="Faria R."/>
            <person name="Formenti G."/>
            <person name="Sims Y."/>
            <person name="Smith T.P."/>
            <person name="Tracey A."/>
            <person name="Wood J.M.D."/>
            <person name="Zagrodzka Z.B."/>
            <person name="Johannesson K."/>
            <person name="Butlin R.K."/>
            <person name="Leder E.H."/>
        </authorList>
    </citation>
    <scope>NUCLEOTIDE SEQUENCE [LARGE SCALE GENOMIC DNA]</scope>
    <source>
        <strain evidence="12">Snail1</strain>
        <tissue evidence="12">Muscle</tissue>
    </source>
</reference>
<feature type="compositionally biased region" description="Polar residues" evidence="9">
    <location>
        <begin position="116"/>
        <end position="129"/>
    </location>
</feature>
<evidence type="ECO:0000313" key="12">
    <source>
        <dbReference type="EMBL" id="KAK7101608.1"/>
    </source>
</evidence>
<gene>
    <name evidence="12" type="ORF">V1264_019965</name>
</gene>
<accession>A0AAN9BA94</accession>
<keyword evidence="2" id="KW-1003">Cell membrane</keyword>
<name>A0AAN9BA94_9CAEN</name>
<feature type="transmembrane region" description="Helical" evidence="10">
    <location>
        <begin position="32"/>
        <end position="53"/>
    </location>
</feature>
<dbReference type="GO" id="GO:0071880">
    <property type="term" value="P:adenylate cyclase-activating adrenergic receptor signaling pathway"/>
    <property type="evidence" value="ECO:0007669"/>
    <property type="project" value="TreeGrafter"/>
</dbReference>
<keyword evidence="7" id="KW-0675">Receptor</keyword>
<dbReference type="GO" id="GO:0043410">
    <property type="term" value="P:positive regulation of MAPK cascade"/>
    <property type="evidence" value="ECO:0007669"/>
    <property type="project" value="TreeGrafter"/>
</dbReference>
<evidence type="ECO:0000256" key="10">
    <source>
        <dbReference type="SAM" id="Phobius"/>
    </source>
</evidence>
<dbReference type="PRINTS" id="PR00237">
    <property type="entry name" value="GPCRRHODOPSN"/>
</dbReference>
<dbReference type="EMBL" id="JBAMIC010000010">
    <property type="protein sequence ID" value="KAK7101608.1"/>
    <property type="molecule type" value="Genomic_DNA"/>
</dbReference>
<keyword evidence="13" id="KW-1185">Reference proteome</keyword>
<feature type="region of interest" description="Disordered" evidence="9">
    <location>
        <begin position="158"/>
        <end position="205"/>
    </location>
</feature>
<dbReference type="Pfam" id="PF00001">
    <property type="entry name" value="7tm_1"/>
    <property type="match status" value="1"/>
</dbReference>
<feature type="compositionally biased region" description="Basic and acidic residues" evidence="9">
    <location>
        <begin position="158"/>
        <end position="169"/>
    </location>
</feature>
<evidence type="ECO:0000256" key="5">
    <source>
        <dbReference type="ARBA" id="ARBA00023040"/>
    </source>
</evidence>
<evidence type="ECO:0000256" key="7">
    <source>
        <dbReference type="ARBA" id="ARBA00023170"/>
    </source>
</evidence>
<keyword evidence="5" id="KW-0297">G-protein coupled receptor</keyword>
<comment type="subcellular location">
    <subcellularLocation>
        <location evidence="1">Cell membrane</location>
        <topology evidence="1">Multi-pass membrane protein</topology>
    </subcellularLocation>
</comment>
<evidence type="ECO:0000256" key="4">
    <source>
        <dbReference type="ARBA" id="ARBA00022989"/>
    </source>
</evidence>
<dbReference type="Proteomes" id="UP001374579">
    <property type="component" value="Unassembled WGS sequence"/>
</dbReference>
<dbReference type="Gene3D" id="1.20.1070.10">
    <property type="entry name" value="Rhodopsin 7-helix transmembrane proteins"/>
    <property type="match status" value="2"/>
</dbReference>
<evidence type="ECO:0000256" key="3">
    <source>
        <dbReference type="ARBA" id="ARBA00022692"/>
    </source>
</evidence>
<evidence type="ECO:0000256" key="8">
    <source>
        <dbReference type="ARBA" id="ARBA00023224"/>
    </source>
</evidence>